<reference evidence="2" key="1">
    <citation type="submission" date="2022-11" db="UniProtKB">
        <authorList>
            <consortium name="WormBaseParasite"/>
        </authorList>
    </citation>
    <scope>IDENTIFICATION</scope>
</reference>
<organism evidence="1 2">
    <name type="scientific">Panagrolaimus sp. PS1159</name>
    <dbReference type="NCBI Taxonomy" id="55785"/>
    <lineage>
        <taxon>Eukaryota</taxon>
        <taxon>Metazoa</taxon>
        <taxon>Ecdysozoa</taxon>
        <taxon>Nematoda</taxon>
        <taxon>Chromadorea</taxon>
        <taxon>Rhabditida</taxon>
        <taxon>Tylenchina</taxon>
        <taxon>Panagrolaimomorpha</taxon>
        <taxon>Panagrolaimoidea</taxon>
        <taxon>Panagrolaimidae</taxon>
        <taxon>Panagrolaimus</taxon>
    </lineage>
</organism>
<dbReference type="WBParaSite" id="PS1159_v2.g5976.t1">
    <property type="protein sequence ID" value="PS1159_v2.g5976.t1"/>
    <property type="gene ID" value="PS1159_v2.g5976"/>
</dbReference>
<evidence type="ECO:0000313" key="2">
    <source>
        <dbReference type="WBParaSite" id="PS1159_v2.g5976.t1"/>
    </source>
</evidence>
<sequence>MQALKATMVEQVTWVDRMGTKVVLKNDIGRSALAEFVGTLVLVLVITSVCAQNVLPKAGSANALIGVNIGVACGIAFGIALTQRISGGHINPAVTLAFLVLGAIKLPKAIAYMIAQVLGAFVGAAITYFLYIDAINVFDAGTRRVEGVKATAHIFASYPGAHLGWFGGLFDQILGTAVFVIIVVHTVDRKNGYPIWVRPFIMGLGFLMIGTAMAFNAGYPLNPARDFGPRLFTLLWGWGSKAFTFNDLGWFWIPIVGPLIGGVLGALLYKFALGFHTPADGEYEIVASHELKPISEKTYCFESISARKRKEINFCFAAFEFKNALLFSSFFKFSPLTLSCRFYISLTSKNLVFFFAVFFCILLKQRIIFFYLQRLSLFFVKFNLKLSFFCKTTKIRAYSFFCILISVQDYVFLVYILDLIFVYY</sequence>
<accession>A0AC35GJA4</accession>
<protein>
    <submittedName>
        <fullName evidence="2">Aquaporin</fullName>
    </submittedName>
</protein>
<dbReference type="Proteomes" id="UP000887580">
    <property type="component" value="Unplaced"/>
</dbReference>
<proteinExistence type="predicted"/>
<name>A0AC35GJA4_9BILA</name>
<evidence type="ECO:0000313" key="1">
    <source>
        <dbReference type="Proteomes" id="UP000887580"/>
    </source>
</evidence>